<evidence type="ECO:0000256" key="4">
    <source>
        <dbReference type="ARBA" id="ARBA00023004"/>
    </source>
</evidence>
<keyword evidence="7" id="KW-1185">Reference proteome</keyword>
<dbReference type="InterPro" id="IPR001128">
    <property type="entry name" value="Cyt_P450"/>
</dbReference>
<sequence>MAPIAFHLSGESPAKGLEVDLEPLQNIEDLQKVLANAWSVVKPEGLGFNVDNVNVTDLAQLRDAQSSVTVTVDGHSVRQVPGPSGLPLIGSYLEVYPDHLGNNQRLFDKYGDLFKANIMGKTNFFARDPELAQIMFQESDWFSKEITTNHPLFPLKNDAAGVFVSSTSTPSWKVVHKFMPPALGPKAVRHYAPTMNACARESFPIFDQLGERGEAWNGYQYMLKLSSGTIGKVVLGQDMHHFDSIDAPLSRFVLGMAETLALNKKVASRGEWYSWLPFGDAKRLKDVQAIVAEEINKAVKESKSGGTEDLPLQDAALKSTNLIDYFVRAVDGQGKHLPKENLHAAVVVAAGAGFTTTSSLLGWLLYGLVTYPETQARLLQELVDVGFTDDTDVTPDMVEEMPVMDKYIKEMQRRHNPSYNPGRTAQKDMILPGGYRMQKGDVVIPAIHHIHTNPNIWKDPDRFDPDRWDTEEVKNRHKAAYVPFATGQRMCIGFNFALLEVKVFLPHLVWRYHWDKEGESEAEYDPFFQLIRPINLYVKTTRRDVYPSKSWDRQT</sequence>
<dbReference type="InterPro" id="IPR002403">
    <property type="entry name" value="Cyt_P450_E_grp-IV"/>
</dbReference>
<dbReference type="GeneID" id="54470162"/>
<dbReference type="OrthoDB" id="1470350at2759"/>
<proteinExistence type="inferred from homology"/>
<evidence type="ECO:0000256" key="2">
    <source>
        <dbReference type="ARBA" id="ARBA00010617"/>
    </source>
</evidence>
<accession>A0A6A6PZV6</accession>
<dbReference type="GO" id="GO:0020037">
    <property type="term" value="F:heme binding"/>
    <property type="evidence" value="ECO:0007669"/>
    <property type="project" value="InterPro"/>
</dbReference>
<dbReference type="CDD" id="cd00302">
    <property type="entry name" value="cytochrome_P450"/>
    <property type="match status" value="1"/>
</dbReference>
<organism evidence="6 7">
    <name type="scientific">Neohortaea acidophila</name>
    <dbReference type="NCBI Taxonomy" id="245834"/>
    <lineage>
        <taxon>Eukaryota</taxon>
        <taxon>Fungi</taxon>
        <taxon>Dikarya</taxon>
        <taxon>Ascomycota</taxon>
        <taxon>Pezizomycotina</taxon>
        <taxon>Dothideomycetes</taxon>
        <taxon>Dothideomycetidae</taxon>
        <taxon>Mycosphaerellales</taxon>
        <taxon>Teratosphaeriaceae</taxon>
        <taxon>Neohortaea</taxon>
    </lineage>
</organism>
<feature type="binding site" description="axial binding residue" evidence="5">
    <location>
        <position position="491"/>
    </location>
    <ligand>
        <name>heme</name>
        <dbReference type="ChEBI" id="CHEBI:30413"/>
    </ligand>
    <ligandPart>
        <name>Fe</name>
        <dbReference type="ChEBI" id="CHEBI:18248"/>
    </ligandPart>
</feature>
<reference evidence="6" key="1">
    <citation type="journal article" date="2020" name="Stud. Mycol.">
        <title>101 Dothideomycetes genomes: a test case for predicting lifestyles and emergence of pathogens.</title>
        <authorList>
            <person name="Haridas S."/>
            <person name="Albert R."/>
            <person name="Binder M."/>
            <person name="Bloem J."/>
            <person name="Labutti K."/>
            <person name="Salamov A."/>
            <person name="Andreopoulos B."/>
            <person name="Baker S."/>
            <person name="Barry K."/>
            <person name="Bills G."/>
            <person name="Bluhm B."/>
            <person name="Cannon C."/>
            <person name="Castanera R."/>
            <person name="Culley D."/>
            <person name="Daum C."/>
            <person name="Ezra D."/>
            <person name="Gonzalez J."/>
            <person name="Henrissat B."/>
            <person name="Kuo A."/>
            <person name="Liang C."/>
            <person name="Lipzen A."/>
            <person name="Lutzoni F."/>
            <person name="Magnuson J."/>
            <person name="Mondo S."/>
            <person name="Nolan M."/>
            <person name="Ohm R."/>
            <person name="Pangilinan J."/>
            <person name="Park H.-J."/>
            <person name="Ramirez L."/>
            <person name="Alfaro M."/>
            <person name="Sun H."/>
            <person name="Tritt A."/>
            <person name="Yoshinaga Y."/>
            <person name="Zwiers L.-H."/>
            <person name="Turgeon B."/>
            <person name="Goodwin S."/>
            <person name="Spatafora J."/>
            <person name="Crous P."/>
            <person name="Grigoriev I."/>
        </authorList>
    </citation>
    <scope>NUCLEOTIDE SEQUENCE</scope>
    <source>
        <strain evidence="6">CBS 113389</strain>
    </source>
</reference>
<dbReference type="GO" id="GO:0004497">
    <property type="term" value="F:monooxygenase activity"/>
    <property type="evidence" value="ECO:0007669"/>
    <property type="project" value="UniProtKB-KW"/>
</dbReference>
<keyword evidence="3 5" id="KW-0479">Metal-binding</keyword>
<dbReference type="Gene3D" id="1.10.630.10">
    <property type="entry name" value="Cytochrome P450"/>
    <property type="match status" value="1"/>
</dbReference>
<dbReference type="PRINTS" id="PR00385">
    <property type="entry name" value="P450"/>
</dbReference>
<dbReference type="FunFam" id="1.10.630.10:FF:000090">
    <property type="entry name" value="Cytochrome P450 monooxygenase"/>
    <property type="match status" value="1"/>
</dbReference>
<protein>
    <submittedName>
        <fullName evidence="6">Putative P450 monooxygenase</fullName>
    </submittedName>
</protein>
<evidence type="ECO:0000313" key="6">
    <source>
        <dbReference type="EMBL" id="KAF2485552.1"/>
    </source>
</evidence>
<dbReference type="AlphaFoldDB" id="A0A6A6PZV6"/>
<name>A0A6A6PZV6_9PEZI</name>
<evidence type="ECO:0000256" key="1">
    <source>
        <dbReference type="ARBA" id="ARBA00001971"/>
    </source>
</evidence>
<dbReference type="Proteomes" id="UP000799767">
    <property type="component" value="Unassembled WGS sequence"/>
</dbReference>
<dbReference type="InterPro" id="IPR036396">
    <property type="entry name" value="Cyt_P450_sf"/>
</dbReference>
<keyword evidence="6" id="KW-0560">Oxidoreductase</keyword>
<dbReference type="GO" id="GO:0016705">
    <property type="term" value="F:oxidoreductase activity, acting on paired donors, with incorporation or reduction of molecular oxygen"/>
    <property type="evidence" value="ECO:0007669"/>
    <property type="project" value="InterPro"/>
</dbReference>
<dbReference type="PANTHER" id="PTHR24305:SF87">
    <property type="entry name" value="CYTOCHROME P450 MONOOXYGENASE ALND-RELATED"/>
    <property type="match status" value="1"/>
</dbReference>
<gene>
    <name evidence="6" type="ORF">BDY17DRAFT_106424</name>
</gene>
<keyword evidence="4 5" id="KW-0408">Iron</keyword>
<keyword evidence="5" id="KW-0349">Heme</keyword>
<dbReference type="GO" id="GO:0005506">
    <property type="term" value="F:iron ion binding"/>
    <property type="evidence" value="ECO:0007669"/>
    <property type="project" value="InterPro"/>
</dbReference>
<comment type="cofactor">
    <cofactor evidence="1 5">
        <name>heme</name>
        <dbReference type="ChEBI" id="CHEBI:30413"/>
    </cofactor>
</comment>
<evidence type="ECO:0000256" key="3">
    <source>
        <dbReference type="ARBA" id="ARBA00022723"/>
    </source>
</evidence>
<dbReference type="EMBL" id="MU001633">
    <property type="protein sequence ID" value="KAF2485552.1"/>
    <property type="molecule type" value="Genomic_DNA"/>
</dbReference>
<dbReference type="PANTHER" id="PTHR24305">
    <property type="entry name" value="CYTOCHROME P450"/>
    <property type="match status" value="1"/>
</dbReference>
<evidence type="ECO:0000313" key="7">
    <source>
        <dbReference type="Proteomes" id="UP000799767"/>
    </source>
</evidence>
<comment type="similarity">
    <text evidence="2">Belongs to the cytochrome P450 family.</text>
</comment>
<dbReference type="PRINTS" id="PR00465">
    <property type="entry name" value="EP450IV"/>
</dbReference>
<dbReference type="Pfam" id="PF00067">
    <property type="entry name" value="p450"/>
    <property type="match status" value="1"/>
</dbReference>
<dbReference type="RefSeq" id="XP_033592121.1">
    <property type="nucleotide sequence ID" value="XM_033729160.1"/>
</dbReference>
<evidence type="ECO:0000256" key="5">
    <source>
        <dbReference type="PIRSR" id="PIRSR602403-1"/>
    </source>
</evidence>
<dbReference type="SUPFAM" id="SSF48264">
    <property type="entry name" value="Cytochrome P450"/>
    <property type="match status" value="1"/>
</dbReference>
<dbReference type="InterPro" id="IPR050121">
    <property type="entry name" value="Cytochrome_P450_monoxygenase"/>
</dbReference>
<keyword evidence="6" id="KW-0503">Monooxygenase</keyword>